<name>A0ABQ0GUF3_9HYPH</name>
<evidence type="ECO:0000313" key="2">
    <source>
        <dbReference type="Proteomes" id="UP001628091"/>
    </source>
</evidence>
<dbReference type="Proteomes" id="UP001628091">
    <property type="component" value="Unassembled WGS sequence"/>
</dbReference>
<keyword evidence="2" id="KW-1185">Reference proteome</keyword>
<proteinExistence type="predicted"/>
<evidence type="ECO:0000313" key="1">
    <source>
        <dbReference type="EMBL" id="GAB1580306.1"/>
    </source>
</evidence>
<sequence>MHPLTSSDLIRRSVPERRCSARLSDDGYDFDGPEWILLSEPDDDAIAMFFPVAKAAITSMPVAGALKRRFS</sequence>
<dbReference type="EMBL" id="BAAFZP010000001">
    <property type="protein sequence ID" value="GAB1580306.1"/>
    <property type="molecule type" value="Genomic_DNA"/>
</dbReference>
<reference evidence="1 2" key="1">
    <citation type="submission" date="2024-10" db="EMBL/GenBank/DDBJ databases">
        <title>Isolation, draft genome sequencing and identification of Phyllobacterium sp. NSA23, isolated from leaf soil.</title>
        <authorList>
            <person name="Akita H."/>
        </authorList>
    </citation>
    <scope>NUCLEOTIDE SEQUENCE [LARGE SCALE GENOMIC DNA]</scope>
    <source>
        <strain evidence="1 2">NSA23</strain>
    </source>
</reference>
<protein>
    <submittedName>
        <fullName evidence="1">Uncharacterized protein</fullName>
    </submittedName>
</protein>
<gene>
    <name evidence="1" type="ORF">PPNSA23_02490</name>
</gene>
<accession>A0ABQ0GUF3</accession>
<comment type="caution">
    <text evidence="1">The sequence shown here is derived from an EMBL/GenBank/DDBJ whole genome shotgun (WGS) entry which is preliminary data.</text>
</comment>
<organism evidence="1 2">
    <name type="scientific">Phyllobacterium phragmitis</name>
    <dbReference type="NCBI Taxonomy" id="2670329"/>
    <lineage>
        <taxon>Bacteria</taxon>
        <taxon>Pseudomonadati</taxon>
        <taxon>Pseudomonadota</taxon>
        <taxon>Alphaproteobacteria</taxon>
        <taxon>Hyphomicrobiales</taxon>
        <taxon>Phyllobacteriaceae</taxon>
        <taxon>Phyllobacterium</taxon>
    </lineage>
</organism>